<organism evidence="4 5">
    <name type="scientific">Triangularia setosa</name>
    <dbReference type="NCBI Taxonomy" id="2587417"/>
    <lineage>
        <taxon>Eukaryota</taxon>
        <taxon>Fungi</taxon>
        <taxon>Dikarya</taxon>
        <taxon>Ascomycota</taxon>
        <taxon>Pezizomycotina</taxon>
        <taxon>Sordariomycetes</taxon>
        <taxon>Sordariomycetidae</taxon>
        <taxon>Sordariales</taxon>
        <taxon>Podosporaceae</taxon>
        <taxon>Triangularia</taxon>
    </lineage>
</organism>
<feature type="region of interest" description="Disordered" evidence="1">
    <location>
        <begin position="94"/>
        <end position="135"/>
    </location>
</feature>
<feature type="signal peptide" evidence="3">
    <location>
        <begin position="1"/>
        <end position="17"/>
    </location>
</feature>
<feature type="compositionally biased region" description="Polar residues" evidence="1">
    <location>
        <begin position="96"/>
        <end position="113"/>
    </location>
</feature>
<dbReference type="AlphaFoldDB" id="A0AAN6W6I5"/>
<evidence type="ECO:0000256" key="3">
    <source>
        <dbReference type="SAM" id="SignalP"/>
    </source>
</evidence>
<accession>A0AAN6W6I5</accession>
<dbReference type="PROSITE" id="PS51257">
    <property type="entry name" value="PROKAR_LIPOPROTEIN"/>
    <property type="match status" value="1"/>
</dbReference>
<evidence type="ECO:0000256" key="2">
    <source>
        <dbReference type="SAM" id="Phobius"/>
    </source>
</evidence>
<keyword evidence="3" id="KW-0732">Signal</keyword>
<keyword evidence="5" id="KW-1185">Reference proteome</keyword>
<gene>
    <name evidence="4" type="ORF">QBC36DRAFT_14455</name>
</gene>
<sequence>MKSFLLPVAVLISAAVAQTTSACGADYIVESCLGSEKAKLAACNTGDYDCQCAAWQAILTCYNNCPNDSRLHTDVGQKDIFCGYASQFPSKATAVPSASKTSNTSPTQTPNQNEVDDDASNTDDESGTSTATGSPATNTNSAAYLALNAGGVLAAVAGVVAVVL</sequence>
<dbReference type="Proteomes" id="UP001302321">
    <property type="component" value="Unassembled WGS sequence"/>
</dbReference>
<evidence type="ECO:0000313" key="4">
    <source>
        <dbReference type="EMBL" id="KAK4176066.1"/>
    </source>
</evidence>
<keyword evidence="2" id="KW-1133">Transmembrane helix</keyword>
<name>A0AAN6W6I5_9PEZI</name>
<evidence type="ECO:0000256" key="1">
    <source>
        <dbReference type="SAM" id="MobiDB-lite"/>
    </source>
</evidence>
<protein>
    <recommendedName>
        <fullName evidence="6">GPI anchored serine-threonine rich protein</fullName>
    </recommendedName>
</protein>
<keyword evidence="2" id="KW-0472">Membrane</keyword>
<reference evidence="4" key="1">
    <citation type="journal article" date="2023" name="Mol. Phylogenet. Evol.">
        <title>Genome-scale phylogeny and comparative genomics of the fungal order Sordariales.</title>
        <authorList>
            <person name="Hensen N."/>
            <person name="Bonometti L."/>
            <person name="Westerberg I."/>
            <person name="Brannstrom I.O."/>
            <person name="Guillou S."/>
            <person name="Cros-Aarteil S."/>
            <person name="Calhoun S."/>
            <person name="Haridas S."/>
            <person name="Kuo A."/>
            <person name="Mondo S."/>
            <person name="Pangilinan J."/>
            <person name="Riley R."/>
            <person name="LaButti K."/>
            <person name="Andreopoulos B."/>
            <person name="Lipzen A."/>
            <person name="Chen C."/>
            <person name="Yan M."/>
            <person name="Daum C."/>
            <person name="Ng V."/>
            <person name="Clum A."/>
            <person name="Steindorff A."/>
            <person name="Ohm R.A."/>
            <person name="Martin F."/>
            <person name="Silar P."/>
            <person name="Natvig D.O."/>
            <person name="Lalanne C."/>
            <person name="Gautier V."/>
            <person name="Ament-Velasquez S.L."/>
            <person name="Kruys A."/>
            <person name="Hutchinson M.I."/>
            <person name="Powell A.J."/>
            <person name="Barry K."/>
            <person name="Miller A.N."/>
            <person name="Grigoriev I.V."/>
            <person name="Debuchy R."/>
            <person name="Gladieux P."/>
            <person name="Hiltunen Thoren M."/>
            <person name="Johannesson H."/>
        </authorList>
    </citation>
    <scope>NUCLEOTIDE SEQUENCE</scope>
    <source>
        <strain evidence="4">CBS 892.96</strain>
    </source>
</reference>
<feature type="transmembrane region" description="Helical" evidence="2">
    <location>
        <begin position="142"/>
        <end position="163"/>
    </location>
</feature>
<feature type="chain" id="PRO_5042908856" description="GPI anchored serine-threonine rich protein" evidence="3">
    <location>
        <begin position="18"/>
        <end position="164"/>
    </location>
</feature>
<comment type="caution">
    <text evidence="4">The sequence shown here is derived from an EMBL/GenBank/DDBJ whole genome shotgun (WGS) entry which is preliminary data.</text>
</comment>
<proteinExistence type="predicted"/>
<keyword evidence="2" id="KW-0812">Transmembrane</keyword>
<feature type="compositionally biased region" description="Acidic residues" evidence="1">
    <location>
        <begin position="114"/>
        <end position="126"/>
    </location>
</feature>
<evidence type="ECO:0008006" key="6">
    <source>
        <dbReference type="Google" id="ProtNLM"/>
    </source>
</evidence>
<dbReference type="EMBL" id="MU866210">
    <property type="protein sequence ID" value="KAK4176066.1"/>
    <property type="molecule type" value="Genomic_DNA"/>
</dbReference>
<evidence type="ECO:0000313" key="5">
    <source>
        <dbReference type="Proteomes" id="UP001302321"/>
    </source>
</evidence>
<reference evidence="4" key="2">
    <citation type="submission" date="2023-05" db="EMBL/GenBank/DDBJ databases">
        <authorList>
            <consortium name="Lawrence Berkeley National Laboratory"/>
            <person name="Steindorff A."/>
            <person name="Hensen N."/>
            <person name="Bonometti L."/>
            <person name="Westerberg I."/>
            <person name="Brannstrom I.O."/>
            <person name="Guillou S."/>
            <person name="Cros-Aarteil S."/>
            <person name="Calhoun S."/>
            <person name="Haridas S."/>
            <person name="Kuo A."/>
            <person name="Mondo S."/>
            <person name="Pangilinan J."/>
            <person name="Riley R."/>
            <person name="Labutti K."/>
            <person name="Andreopoulos B."/>
            <person name="Lipzen A."/>
            <person name="Chen C."/>
            <person name="Yanf M."/>
            <person name="Daum C."/>
            <person name="Ng V."/>
            <person name="Clum A."/>
            <person name="Ohm R."/>
            <person name="Martin F."/>
            <person name="Silar P."/>
            <person name="Natvig D."/>
            <person name="Lalanne C."/>
            <person name="Gautier V."/>
            <person name="Ament-Velasquez S.L."/>
            <person name="Kruys A."/>
            <person name="Hutchinson M.I."/>
            <person name="Powell A.J."/>
            <person name="Barry K."/>
            <person name="Miller A.N."/>
            <person name="Grigoriev I.V."/>
            <person name="Debuchy R."/>
            <person name="Gladieux P."/>
            <person name="Thoren M.H."/>
            <person name="Johannesson H."/>
        </authorList>
    </citation>
    <scope>NUCLEOTIDE SEQUENCE</scope>
    <source>
        <strain evidence="4">CBS 892.96</strain>
    </source>
</reference>